<feature type="transmembrane region" description="Helical" evidence="1">
    <location>
        <begin position="199"/>
        <end position="218"/>
    </location>
</feature>
<dbReference type="EMBL" id="JAOVZW010000003">
    <property type="protein sequence ID" value="MCX8523104.1"/>
    <property type="molecule type" value="Genomic_DNA"/>
</dbReference>
<proteinExistence type="predicted"/>
<accession>A0ABT3XSK9</accession>
<protein>
    <submittedName>
        <fullName evidence="2">Uncharacterized protein</fullName>
    </submittedName>
</protein>
<evidence type="ECO:0000256" key="1">
    <source>
        <dbReference type="SAM" id="Phobius"/>
    </source>
</evidence>
<comment type="caution">
    <text evidence="2">The sequence shown here is derived from an EMBL/GenBank/DDBJ whole genome shotgun (WGS) entry which is preliminary data.</text>
</comment>
<dbReference type="Proteomes" id="UP001073122">
    <property type="component" value="Unassembled WGS sequence"/>
</dbReference>
<sequence>MRKIYYVPGLISALLLPVVLWYYITPYIDFTVTNVIDIQLPSKDKNANINQKENSIGNFLPLQRDHYSKITVSGNEAKKNSDLYVSEIRKLRNQNSENTGIEFVLNKNNTYGDFVSLLNDFHISKHEYYGIDLESGNLVASPNYKAPQPVVNTDNVQMCIEIVEIVDMPSKNIWNYLNDFADTKFVNIFSEKIVQLPKGSFPIIFGFLLFLNISMLSIKERFQLN</sequence>
<keyword evidence="3" id="KW-1185">Reference proteome</keyword>
<reference evidence="2" key="1">
    <citation type="submission" date="2022-10" db="EMBL/GenBank/DDBJ databases">
        <title>Chryseobacterium sp. nov., a novel bacterial species.</title>
        <authorList>
            <person name="Cao Y."/>
        </authorList>
    </citation>
    <scope>NUCLEOTIDE SEQUENCE</scope>
    <source>
        <strain evidence="2">CCTCC AB2015118</strain>
    </source>
</reference>
<evidence type="ECO:0000313" key="2">
    <source>
        <dbReference type="EMBL" id="MCX8523104.1"/>
    </source>
</evidence>
<keyword evidence="1" id="KW-0472">Membrane</keyword>
<keyword evidence="1" id="KW-1133">Transmembrane helix</keyword>
<feature type="transmembrane region" description="Helical" evidence="1">
    <location>
        <begin position="5"/>
        <end position="24"/>
    </location>
</feature>
<keyword evidence="1" id="KW-0812">Transmembrane</keyword>
<dbReference type="RefSeq" id="WP_267264425.1">
    <property type="nucleotide sequence ID" value="NZ_JAOVZW010000003.1"/>
</dbReference>
<gene>
    <name evidence="2" type="ORF">OF897_04105</name>
</gene>
<name>A0ABT3XSK9_9FLAO</name>
<evidence type="ECO:0000313" key="3">
    <source>
        <dbReference type="Proteomes" id="UP001073122"/>
    </source>
</evidence>
<organism evidence="2 3">
    <name type="scientific">Chryseobacterium formosus</name>
    <dbReference type="NCBI Taxonomy" id="1537363"/>
    <lineage>
        <taxon>Bacteria</taxon>
        <taxon>Pseudomonadati</taxon>
        <taxon>Bacteroidota</taxon>
        <taxon>Flavobacteriia</taxon>
        <taxon>Flavobacteriales</taxon>
        <taxon>Weeksellaceae</taxon>
        <taxon>Chryseobacterium group</taxon>
        <taxon>Chryseobacterium</taxon>
    </lineage>
</organism>